<comment type="subcellular location">
    <subcellularLocation>
        <location evidence="1">Membrane</location>
        <topology evidence="1">Multi-pass membrane protein</topology>
    </subcellularLocation>
    <subcellularLocation>
        <location evidence="2">Membrane</location>
        <topology evidence="2">Single-pass membrane protein</topology>
    </subcellularLocation>
</comment>
<feature type="transmembrane region" description="Helical" evidence="12">
    <location>
        <begin position="151"/>
        <end position="173"/>
    </location>
</feature>
<keyword evidence="10" id="KW-0175">Coiled coil</keyword>
<gene>
    <name evidence="15" type="ORF">Cvel_2996</name>
</gene>
<dbReference type="GO" id="GO:0007168">
    <property type="term" value="P:receptor guanylyl cyclase signaling pathway"/>
    <property type="evidence" value="ECO:0007669"/>
    <property type="project" value="TreeGrafter"/>
</dbReference>
<protein>
    <recommendedName>
        <fullName evidence="3">guanylate cyclase</fullName>
        <ecNumber evidence="3">4.6.1.2</ecNumber>
    </recommendedName>
</protein>
<keyword evidence="7 12" id="KW-0472">Membrane</keyword>
<evidence type="ECO:0000259" key="13">
    <source>
        <dbReference type="PROSITE" id="PS50011"/>
    </source>
</evidence>
<dbReference type="InterPro" id="IPR011009">
    <property type="entry name" value="Kinase-like_dom_sf"/>
</dbReference>
<dbReference type="PROSITE" id="PS50125">
    <property type="entry name" value="GUANYLATE_CYCLASE_2"/>
    <property type="match status" value="1"/>
</dbReference>
<evidence type="ECO:0000256" key="9">
    <source>
        <dbReference type="ARBA" id="ARBA00023293"/>
    </source>
</evidence>
<evidence type="ECO:0000259" key="14">
    <source>
        <dbReference type="PROSITE" id="PS50125"/>
    </source>
</evidence>
<feature type="domain" description="Protein kinase" evidence="13">
    <location>
        <begin position="543"/>
        <end position="884"/>
    </location>
</feature>
<feature type="transmembrane region" description="Helical" evidence="12">
    <location>
        <begin position="35"/>
        <end position="55"/>
    </location>
</feature>
<dbReference type="SMART" id="SM00044">
    <property type="entry name" value="CYCc"/>
    <property type="match status" value="1"/>
</dbReference>
<evidence type="ECO:0000256" key="11">
    <source>
        <dbReference type="SAM" id="MobiDB-lite"/>
    </source>
</evidence>
<dbReference type="GO" id="GO:0008519">
    <property type="term" value="F:ammonium channel activity"/>
    <property type="evidence" value="ECO:0007669"/>
    <property type="project" value="InterPro"/>
</dbReference>
<feature type="domain" description="Guanylate cyclase" evidence="14">
    <location>
        <begin position="932"/>
        <end position="1064"/>
    </location>
</feature>
<dbReference type="GO" id="GO:0004016">
    <property type="term" value="F:adenylate cyclase activity"/>
    <property type="evidence" value="ECO:0007669"/>
    <property type="project" value="TreeGrafter"/>
</dbReference>
<feature type="transmembrane region" description="Helical" evidence="12">
    <location>
        <begin position="211"/>
        <end position="230"/>
    </location>
</feature>
<sequence length="1180" mass="129787">MLVQALTLEELQLRVQQLEEEHNAQLDQIRGNYELGFLLLASVLVLMLQAGFAFVEAGLVQPKHVAGMLLKNLMDMVVSLQHRLHRGASAGRVRLTSYLFLSALMMGLVWPLCNRWTKGAFPWMGDLGYRFYKLRDGIVRSRELHKASLEFFMLGSFVLIVGFQAFAFVNGVYGDFPLGHNLGRAMWNTLLGTSCGAAAVALQTQWTRGHLGLIEIFTGALGGCVAIGAGCPWYGMWASMLIGTVGGLLILPSNLLLLRLRIDDPVSAAGVHMISGMWGVIAEGIFGTEGSLIFTGNGEAFGAQVLGAVMLFVITAAFFLPACFLLKRFGGLRVHKEAEDRGLGIVEARVDLQNIGSNGMGNTYTKWRIDRSAVTFDNPPVMIARGNGRCSVVVADYRRMKVVVKSPLPRSAFLTCSADIQSNSEKKNNVEGVDVKGDSRSASFSPKPTKRTLRLQSRLESLSHGIDLKDIKALLDLEEGAAAGVGPALAAPIQPSLGLLEFDEEAEAEAEEAERPEALTAELVEQVVAQMRKEAEEQVPQCPSSLNETGEKGLSGVSRDKHETQQCQSVRLSSPMQSAGGLVSPPPLSPAVSSPVMLQLGEKRQQQRDSMNVSMSSKRERERPSIRMRRQISRGSGMLFGKSQSSKALSQVHAKLEPEVAALAYRLGNLEHPNLVTFLGGVIDSNQHSFLVFAFKTGGSLADLLGDASVPIDWPFVQKLMKEIVSGLRFLSHQDPPIFHNRLVASNVLFDDHMTAKLSDFLPCPSALDLIKKEREGQSGKTAVRINPETPASEETDILALACLILGVVTGQDLAWQRRDDIDFVIRGELEQNEKSQKEGKLTLPSDFVSLLQECTTNTDDPPSLELFENAVSTLDEEQMDKYLEQRQKELHPGRTNKRTTSQLLDQIFPPGIAEALRDGRKIDPLHRDEVTIFFSDIVGFTTIGSVLLPEEIMDMLDRLYRAFDELSGKHGVFKVETIGDAYVCVTNLVKKQKKDHTRRIAAFALEAIRVANQTVVHTEKPDLGTINIRVGFHVGPCVASVVGTANPRFCLFGDTVSTASRMESNSEKNRIHISESAERLLRQQAPEAQIEPRGRIPVKGKGEMCTFWVNALEGGRDGGNKLIRKGSNTHVKLKKPEIFLEKAEDVDTWIALWQNLYHIMKTPPEEQAPITVTYLSPTL</sequence>
<evidence type="ECO:0000256" key="7">
    <source>
        <dbReference type="ARBA" id="ARBA00023136"/>
    </source>
</evidence>
<dbReference type="VEuPathDB" id="CryptoDB:Cvel_2996"/>
<proteinExistence type="predicted"/>
<dbReference type="AlphaFoldDB" id="A0A0G4F9D4"/>
<dbReference type="PROSITE" id="PS50011">
    <property type="entry name" value="PROTEIN_KINASE_DOM"/>
    <property type="match status" value="1"/>
</dbReference>
<dbReference type="GO" id="GO:0001653">
    <property type="term" value="F:peptide receptor activity"/>
    <property type="evidence" value="ECO:0007669"/>
    <property type="project" value="TreeGrafter"/>
</dbReference>
<dbReference type="SUPFAM" id="SSF111352">
    <property type="entry name" value="Ammonium transporter"/>
    <property type="match status" value="1"/>
</dbReference>
<dbReference type="EMBL" id="CDMZ01000220">
    <property type="protein sequence ID" value="CEM09425.1"/>
    <property type="molecule type" value="Genomic_DNA"/>
</dbReference>
<dbReference type="GO" id="GO:0004383">
    <property type="term" value="F:guanylate cyclase activity"/>
    <property type="evidence" value="ECO:0007669"/>
    <property type="project" value="UniProtKB-EC"/>
</dbReference>
<feature type="region of interest" description="Disordered" evidence="11">
    <location>
        <begin position="601"/>
        <end position="626"/>
    </location>
</feature>
<dbReference type="Pfam" id="PF00909">
    <property type="entry name" value="Ammonium_transp"/>
    <property type="match status" value="1"/>
</dbReference>
<dbReference type="SUPFAM" id="SSF55073">
    <property type="entry name" value="Nucleotide cyclase"/>
    <property type="match status" value="1"/>
</dbReference>
<dbReference type="Gene3D" id="3.30.70.1230">
    <property type="entry name" value="Nucleotide cyclase"/>
    <property type="match status" value="1"/>
</dbReference>
<dbReference type="Pfam" id="PF00069">
    <property type="entry name" value="Pkinase"/>
    <property type="match status" value="1"/>
</dbReference>
<evidence type="ECO:0000256" key="12">
    <source>
        <dbReference type="SAM" id="Phobius"/>
    </source>
</evidence>
<dbReference type="Gene3D" id="1.10.510.10">
    <property type="entry name" value="Transferase(Phosphotransferase) domain 1"/>
    <property type="match status" value="1"/>
</dbReference>
<evidence type="ECO:0000256" key="5">
    <source>
        <dbReference type="ARBA" id="ARBA00022741"/>
    </source>
</evidence>
<evidence type="ECO:0000256" key="4">
    <source>
        <dbReference type="ARBA" id="ARBA00022692"/>
    </source>
</evidence>
<dbReference type="SUPFAM" id="SSF56112">
    <property type="entry name" value="Protein kinase-like (PK-like)"/>
    <property type="match status" value="1"/>
</dbReference>
<dbReference type="InterPro" id="IPR050401">
    <property type="entry name" value="Cyclic_nucleotide_synthase"/>
</dbReference>
<evidence type="ECO:0000256" key="3">
    <source>
        <dbReference type="ARBA" id="ARBA00012202"/>
    </source>
</evidence>
<dbReference type="InterPro" id="IPR001054">
    <property type="entry name" value="A/G_cyclase"/>
</dbReference>
<name>A0A0G4F9D4_9ALVE</name>
<organism evidence="15">
    <name type="scientific">Chromera velia CCMP2878</name>
    <dbReference type="NCBI Taxonomy" id="1169474"/>
    <lineage>
        <taxon>Eukaryota</taxon>
        <taxon>Sar</taxon>
        <taxon>Alveolata</taxon>
        <taxon>Colpodellida</taxon>
        <taxon>Chromeraceae</taxon>
        <taxon>Chromera</taxon>
    </lineage>
</organism>
<dbReference type="EC" id="4.6.1.2" evidence="3"/>
<dbReference type="GO" id="GO:0005886">
    <property type="term" value="C:plasma membrane"/>
    <property type="evidence" value="ECO:0007669"/>
    <property type="project" value="TreeGrafter"/>
</dbReference>
<feature type="transmembrane region" description="Helical" evidence="12">
    <location>
        <begin position="185"/>
        <end position="204"/>
    </location>
</feature>
<keyword evidence="8" id="KW-0456">Lyase</keyword>
<reference evidence="15" key="1">
    <citation type="submission" date="2014-11" db="EMBL/GenBank/DDBJ databases">
        <authorList>
            <person name="Otto D Thomas"/>
            <person name="Naeem Raeece"/>
        </authorList>
    </citation>
    <scope>NUCLEOTIDE SEQUENCE</scope>
</reference>
<dbReference type="Gene3D" id="1.10.3430.10">
    <property type="entry name" value="Ammonium transporter AmtB like domains"/>
    <property type="match status" value="2"/>
</dbReference>
<dbReference type="GO" id="GO:0004672">
    <property type="term" value="F:protein kinase activity"/>
    <property type="evidence" value="ECO:0007669"/>
    <property type="project" value="InterPro"/>
</dbReference>
<dbReference type="PANTHER" id="PTHR11920:SF335">
    <property type="entry name" value="GUANYLATE CYCLASE"/>
    <property type="match status" value="1"/>
</dbReference>
<dbReference type="GO" id="GO:0005524">
    <property type="term" value="F:ATP binding"/>
    <property type="evidence" value="ECO:0007669"/>
    <property type="project" value="InterPro"/>
</dbReference>
<dbReference type="CDD" id="cd07302">
    <property type="entry name" value="CHD"/>
    <property type="match status" value="1"/>
</dbReference>
<dbReference type="FunFam" id="3.30.70.1230:FF:000030">
    <property type="entry name" value="Si:ch211-215j19.12"/>
    <property type="match status" value="1"/>
</dbReference>
<feature type="region of interest" description="Disordered" evidence="11">
    <location>
        <begin position="534"/>
        <end position="558"/>
    </location>
</feature>
<feature type="transmembrane region" description="Helical" evidence="12">
    <location>
        <begin position="236"/>
        <end position="257"/>
    </location>
</feature>
<dbReference type="InterPro" id="IPR000719">
    <property type="entry name" value="Prot_kinase_dom"/>
</dbReference>
<feature type="transmembrane region" description="Helical" evidence="12">
    <location>
        <begin position="300"/>
        <end position="326"/>
    </location>
</feature>
<feature type="transmembrane region" description="Helical" evidence="12">
    <location>
        <begin position="95"/>
        <end position="113"/>
    </location>
</feature>
<keyword evidence="5" id="KW-0547">Nucleotide-binding</keyword>
<keyword evidence="6 12" id="KW-1133">Transmembrane helix</keyword>
<feature type="compositionally biased region" description="Basic and acidic residues" evidence="11">
    <location>
        <begin position="425"/>
        <end position="439"/>
    </location>
</feature>
<dbReference type="PANTHER" id="PTHR11920">
    <property type="entry name" value="GUANYLYL CYCLASE"/>
    <property type="match status" value="1"/>
</dbReference>
<feature type="coiled-coil region" evidence="10">
    <location>
        <begin position="1"/>
        <end position="28"/>
    </location>
</feature>
<dbReference type="InterPro" id="IPR024041">
    <property type="entry name" value="NH4_transpt_AmtB-like_dom"/>
</dbReference>
<dbReference type="Pfam" id="PF00211">
    <property type="entry name" value="Guanylate_cyc"/>
    <property type="match status" value="1"/>
</dbReference>
<keyword evidence="9" id="KW-0141">cGMP biosynthesis</keyword>
<evidence type="ECO:0000256" key="6">
    <source>
        <dbReference type="ARBA" id="ARBA00022989"/>
    </source>
</evidence>
<evidence type="ECO:0000256" key="8">
    <source>
        <dbReference type="ARBA" id="ARBA00023239"/>
    </source>
</evidence>
<feature type="region of interest" description="Disordered" evidence="11">
    <location>
        <begin position="574"/>
        <end position="593"/>
    </location>
</feature>
<evidence type="ECO:0000256" key="10">
    <source>
        <dbReference type="SAM" id="Coils"/>
    </source>
</evidence>
<dbReference type="InterPro" id="IPR029020">
    <property type="entry name" value="Ammonium/urea_transptr"/>
</dbReference>
<evidence type="ECO:0000256" key="1">
    <source>
        <dbReference type="ARBA" id="ARBA00004141"/>
    </source>
</evidence>
<evidence type="ECO:0000313" key="15">
    <source>
        <dbReference type="EMBL" id="CEM09425.1"/>
    </source>
</evidence>
<evidence type="ECO:0000256" key="2">
    <source>
        <dbReference type="ARBA" id="ARBA00004167"/>
    </source>
</evidence>
<keyword evidence="4 12" id="KW-0812">Transmembrane</keyword>
<dbReference type="GO" id="GO:0035556">
    <property type="term" value="P:intracellular signal transduction"/>
    <property type="evidence" value="ECO:0007669"/>
    <property type="project" value="InterPro"/>
</dbReference>
<accession>A0A0G4F9D4</accession>
<feature type="region of interest" description="Disordered" evidence="11">
    <location>
        <begin position="425"/>
        <end position="452"/>
    </location>
</feature>
<dbReference type="InterPro" id="IPR029787">
    <property type="entry name" value="Nucleotide_cyclase"/>
</dbReference>